<evidence type="ECO:0000313" key="2">
    <source>
        <dbReference type="EnsemblPlants" id="AET5Gv20060100.12"/>
    </source>
</evidence>
<sequence>MCPYLILLCFFNSECLFGILALCSLKKEELWYKWIFQRNKSV</sequence>
<reference evidence="2" key="5">
    <citation type="journal article" date="2021" name="G3 (Bethesda)">
        <title>Aegilops tauschii genome assembly Aet v5.0 features greater sequence contiguity and improved annotation.</title>
        <authorList>
            <person name="Wang L."/>
            <person name="Zhu T."/>
            <person name="Rodriguez J.C."/>
            <person name="Deal K.R."/>
            <person name="Dubcovsky J."/>
            <person name="McGuire P.E."/>
            <person name="Lux T."/>
            <person name="Spannagl M."/>
            <person name="Mayer K.F.X."/>
            <person name="Baldrich P."/>
            <person name="Meyers B.C."/>
            <person name="Huo N."/>
            <person name="Gu Y.Q."/>
            <person name="Zhou H."/>
            <person name="Devos K.M."/>
            <person name="Bennetzen J.L."/>
            <person name="Unver T."/>
            <person name="Budak H."/>
            <person name="Gulick P.J."/>
            <person name="Galiba G."/>
            <person name="Kalapos B."/>
            <person name="Nelson D.R."/>
            <person name="Li P."/>
            <person name="You F.M."/>
            <person name="Luo M.C."/>
            <person name="Dvorak J."/>
        </authorList>
    </citation>
    <scope>NUCLEOTIDE SEQUENCE [LARGE SCALE GENOMIC DNA]</scope>
    <source>
        <strain evidence="2">cv. AL8/78</strain>
    </source>
</reference>
<keyword evidence="3" id="KW-1185">Reference proteome</keyword>
<name>A0A453JIP8_AEGTS</name>
<keyword evidence="1" id="KW-1133">Transmembrane helix</keyword>
<proteinExistence type="predicted"/>
<keyword evidence="1" id="KW-0472">Membrane</keyword>
<dbReference type="EnsemblPlants" id="AET5Gv20060100.12">
    <property type="protein sequence ID" value="AET5Gv20060100.12"/>
    <property type="gene ID" value="AET5Gv20060100"/>
</dbReference>
<reference evidence="3" key="1">
    <citation type="journal article" date="2014" name="Science">
        <title>Ancient hybridizations among the ancestral genomes of bread wheat.</title>
        <authorList>
            <consortium name="International Wheat Genome Sequencing Consortium,"/>
            <person name="Marcussen T."/>
            <person name="Sandve S.R."/>
            <person name="Heier L."/>
            <person name="Spannagl M."/>
            <person name="Pfeifer M."/>
            <person name="Jakobsen K.S."/>
            <person name="Wulff B.B."/>
            <person name="Steuernagel B."/>
            <person name="Mayer K.F."/>
            <person name="Olsen O.A."/>
        </authorList>
    </citation>
    <scope>NUCLEOTIDE SEQUENCE [LARGE SCALE GENOMIC DNA]</scope>
    <source>
        <strain evidence="3">cv. AL8/78</strain>
    </source>
</reference>
<dbReference type="Proteomes" id="UP000015105">
    <property type="component" value="Chromosome 5D"/>
</dbReference>
<feature type="transmembrane region" description="Helical" evidence="1">
    <location>
        <begin position="6"/>
        <end position="25"/>
    </location>
</feature>
<dbReference type="Gramene" id="AET5Gv20060100.12">
    <property type="protein sequence ID" value="AET5Gv20060100.12"/>
    <property type="gene ID" value="AET5Gv20060100"/>
</dbReference>
<dbReference type="AlphaFoldDB" id="A0A453JIP8"/>
<evidence type="ECO:0000313" key="3">
    <source>
        <dbReference type="Proteomes" id="UP000015105"/>
    </source>
</evidence>
<organism evidence="2 3">
    <name type="scientific">Aegilops tauschii subsp. strangulata</name>
    <name type="common">Goatgrass</name>
    <dbReference type="NCBI Taxonomy" id="200361"/>
    <lineage>
        <taxon>Eukaryota</taxon>
        <taxon>Viridiplantae</taxon>
        <taxon>Streptophyta</taxon>
        <taxon>Embryophyta</taxon>
        <taxon>Tracheophyta</taxon>
        <taxon>Spermatophyta</taxon>
        <taxon>Magnoliopsida</taxon>
        <taxon>Liliopsida</taxon>
        <taxon>Poales</taxon>
        <taxon>Poaceae</taxon>
        <taxon>BOP clade</taxon>
        <taxon>Pooideae</taxon>
        <taxon>Triticodae</taxon>
        <taxon>Triticeae</taxon>
        <taxon>Triticinae</taxon>
        <taxon>Aegilops</taxon>
    </lineage>
</organism>
<protein>
    <submittedName>
        <fullName evidence="2">Uncharacterized protein</fullName>
    </submittedName>
</protein>
<keyword evidence="1" id="KW-0812">Transmembrane</keyword>
<evidence type="ECO:0000256" key="1">
    <source>
        <dbReference type="SAM" id="Phobius"/>
    </source>
</evidence>
<reference evidence="3" key="2">
    <citation type="journal article" date="2017" name="Nat. Plants">
        <title>The Aegilops tauschii genome reveals multiple impacts of transposons.</title>
        <authorList>
            <person name="Zhao G."/>
            <person name="Zou C."/>
            <person name="Li K."/>
            <person name="Wang K."/>
            <person name="Li T."/>
            <person name="Gao L."/>
            <person name="Zhang X."/>
            <person name="Wang H."/>
            <person name="Yang Z."/>
            <person name="Liu X."/>
            <person name="Jiang W."/>
            <person name="Mao L."/>
            <person name="Kong X."/>
            <person name="Jiao Y."/>
            <person name="Jia J."/>
        </authorList>
    </citation>
    <scope>NUCLEOTIDE SEQUENCE [LARGE SCALE GENOMIC DNA]</scope>
    <source>
        <strain evidence="3">cv. AL8/78</strain>
    </source>
</reference>
<accession>A0A453JIP8</accession>
<reference evidence="2" key="3">
    <citation type="journal article" date="2017" name="Nature">
        <title>Genome sequence of the progenitor of the wheat D genome Aegilops tauschii.</title>
        <authorList>
            <person name="Luo M.C."/>
            <person name="Gu Y.Q."/>
            <person name="Puiu D."/>
            <person name="Wang H."/>
            <person name="Twardziok S.O."/>
            <person name="Deal K.R."/>
            <person name="Huo N."/>
            <person name="Zhu T."/>
            <person name="Wang L."/>
            <person name="Wang Y."/>
            <person name="McGuire P.E."/>
            <person name="Liu S."/>
            <person name="Long H."/>
            <person name="Ramasamy R.K."/>
            <person name="Rodriguez J.C."/>
            <person name="Van S.L."/>
            <person name="Yuan L."/>
            <person name="Wang Z."/>
            <person name="Xia Z."/>
            <person name="Xiao L."/>
            <person name="Anderson O.D."/>
            <person name="Ouyang S."/>
            <person name="Liang Y."/>
            <person name="Zimin A.V."/>
            <person name="Pertea G."/>
            <person name="Qi P."/>
            <person name="Bennetzen J.L."/>
            <person name="Dai X."/>
            <person name="Dawson M.W."/>
            <person name="Muller H.G."/>
            <person name="Kugler K."/>
            <person name="Rivarola-Duarte L."/>
            <person name="Spannagl M."/>
            <person name="Mayer K.F.X."/>
            <person name="Lu F.H."/>
            <person name="Bevan M.W."/>
            <person name="Leroy P."/>
            <person name="Li P."/>
            <person name="You F.M."/>
            <person name="Sun Q."/>
            <person name="Liu Z."/>
            <person name="Lyons E."/>
            <person name="Wicker T."/>
            <person name="Salzberg S.L."/>
            <person name="Devos K.M."/>
            <person name="Dvorak J."/>
        </authorList>
    </citation>
    <scope>NUCLEOTIDE SEQUENCE [LARGE SCALE GENOMIC DNA]</scope>
    <source>
        <strain evidence="2">cv. AL8/78</strain>
    </source>
</reference>
<reference evidence="2" key="4">
    <citation type="submission" date="2019-03" db="UniProtKB">
        <authorList>
            <consortium name="EnsemblPlants"/>
        </authorList>
    </citation>
    <scope>IDENTIFICATION</scope>
</reference>